<organism evidence="2 3">
    <name type="scientific">Sistotremastrum niveocremeum HHB9708</name>
    <dbReference type="NCBI Taxonomy" id="1314777"/>
    <lineage>
        <taxon>Eukaryota</taxon>
        <taxon>Fungi</taxon>
        <taxon>Dikarya</taxon>
        <taxon>Basidiomycota</taxon>
        <taxon>Agaricomycotina</taxon>
        <taxon>Agaricomycetes</taxon>
        <taxon>Sistotremastrales</taxon>
        <taxon>Sistotremastraceae</taxon>
        <taxon>Sertulicium</taxon>
        <taxon>Sertulicium niveocremeum</taxon>
    </lineage>
</organism>
<keyword evidence="3" id="KW-1185">Reference proteome</keyword>
<evidence type="ECO:0000256" key="1">
    <source>
        <dbReference type="SAM" id="MobiDB-lite"/>
    </source>
</evidence>
<reference evidence="2 3" key="1">
    <citation type="journal article" date="2016" name="Mol. Biol. Evol.">
        <title>Comparative Genomics of Early-Diverging Mushroom-Forming Fungi Provides Insights into the Origins of Lignocellulose Decay Capabilities.</title>
        <authorList>
            <person name="Nagy L.G."/>
            <person name="Riley R."/>
            <person name="Tritt A."/>
            <person name="Adam C."/>
            <person name="Daum C."/>
            <person name="Floudas D."/>
            <person name="Sun H."/>
            <person name="Yadav J.S."/>
            <person name="Pangilinan J."/>
            <person name="Larsson K.H."/>
            <person name="Matsuura K."/>
            <person name="Barry K."/>
            <person name="Labutti K."/>
            <person name="Kuo R."/>
            <person name="Ohm R.A."/>
            <person name="Bhattacharya S.S."/>
            <person name="Shirouzu T."/>
            <person name="Yoshinaga Y."/>
            <person name="Martin F.M."/>
            <person name="Grigoriev I.V."/>
            <person name="Hibbett D.S."/>
        </authorList>
    </citation>
    <scope>NUCLEOTIDE SEQUENCE [LARGE SCALE GENOMIC DNA]</scope>
    <source>
        <strain evidence="2 3">HHB9708</strain>
    </source>
</reference>
<feature type="region of interest" description="Disordered" evidence="1">
    <location>
        <begin position="195"/>
        <end position="264"/>
    </location>
</feature>
<dbReference type="AlphaFoldDB" id="A0A164P140"/>
<sequence>MRETAPFPSPELAKSTTSVPDEFEEYPRLWDLCRRCWKFDPESRPLCVDIGIAFFPPRRCDTAGIEDPQDLPEVEMSEYPRQPMMEMGAPEILDLIKISSNPTLSPTMPSLILIQVENTCLIVILGEGSTKITHTAGNTANEYSRQDFTNRWIAASDPSSQHNNYYGPGQDPESLADLRSSVFLAGILRRERSNSSLRDVTYGPSDSFHSFGGRDRSSSSTDDFQSEALTPLRSTNTAFHSRRNKPPPRINTESPETHSSKAFSSPAPINALLMDYYISRSSIQDEITSVNVNVQSIGSSEESQAGDWGIEHGGNGGDFGSYEISTDSHSTSPRNMAADLTNRYTLIYPEPIVVIVESHDDGSDTCFPPSRLRRSSIAREERKLQYAFFHYHRAPSPDNKTRGKAETNKTKEGANPFAGAESCKHISDLLGPGPRSGNPEAAIQKFDGWREAMGPNVEDNDASTNATILTSLTSSASVAIQSVPKFSTTCDDKSESHAVDETISAWTPRTTSLSLPPLRSM</sequence>
<evidence type="ECO:0000313" key="3">
    <source>
        <dbReference type="Proteomes" id="UP000076722"/>
    </source>
</evidence>
<evidence type="ECO:0000313" key="2">
    <source>
        <dbReference type="EMBL" id="KZS88249.1"/>
    </source>
</evidence>
<feature type="compositionally biased region" description="Basic and acidic residues" evidence="1">
    <location>
        <begin position="399"/>
        <end position="412"/>
    </location>
</feature>
<dbReference type="EMBL" id="KV419438">
    <property type="protein sequence ID" value="KZS88249.1"/>
    <property type="molecule type" value="Genomic_DNA"/>
</dbReference>
<name>A0A164P140_9AGAM</name>
<dbReference type="Proteomes" id="UP000076722">
    <property type="component" value="Unassembled WGS sequence"/>
</dbReference>
<protein>
    <submittedName>
        <fullName evidence="2">Uncharacterized protein</fullName>
    </submittedName>
</protein>
<gene>
    <name evidence="2" type="ORF">SISNIDRAFT_490263</name>
</gene>
<proteinExistence type="predicted"/>
<accession>A0A164P140</accession>
<feature type="region of interest" description="Disordered" evidence="1">
    <location>
        <begin position="395"/>
        <end position="418"/>
    </location>
</feature>